<reference evidence="1" key="3">
    <citation type="submission" date="2025-08" db="UniProtKB">
        <authorList>
            <consortium name="Ensembl"/>
        </authorList>
    </citation>
    <scope>IDENTIFICATION</scope>
    <source>
        <strain evidence="1">HSOK</strain>
    </source>
</reference>
<reference evidence="1" key="4">
    <citation type="submission" date="2025-09" db="UniProtKB">
        <authorList>
            <consortium name="Ensembl"/>
        </authorList>
    </citation>
    <scope>IDENTIFICATION</scope>
    <source>
        <strain evidence="1">HSOK</strain>
    </source>
</reference>
<sequence>TNASLSPTPTNTSLSYFFKYFPVNRGVRQRCPMRPLLFIISVELLAILLKYSPDFEGINILDREFKISLVGKVGSYHAGKQGSIPGGE</sequence>
<dbReference type="AlphaFoldDB" id="A0A3P9HEX4"/>
<reference evidence="1 2" key="2">
    <citation type="submission" date="2017-04" db="EMBL/GenBank/DDBJ databases">
        <title>CpG methylation of centromeres and impact of large insertions on vertebrate speciation.</title>
        <authorList>
            <person name="Ichikawa K."/>
            <person name="Yoshimura J."/>
            <person name="Morishita S."/>
        </authorList>
    </citation>
    <scope>NUCLEOTIDE SEQUENCE</scope>
    <source>
        <strain evidence="1 2">HSOK</strain>
    </source>
</reference>
<organism evidence="1 2">
    <name type="scientific">Oryzias latipes</name>
    <name type="common">Japanese rice fish</name>
    <name type="synonym">Japanese killifish</name>
    <dbReference type="NCBI Taxonomy" id="8090"/>
    <lineage>
        <taxon>Eukaryota</taxon>
        <taxon>Metazoa</taxon>
        <taxon>Chordata</taxon>
        <taxon>Craniata</taxon>
        <taxon>Vertebrata</taxon>
        <taxon>Euteleostomi</taxon>
        <taxon>Actinopterygii</taxon>
        <taxon>Neopterygii</taxon>
        <taxon>Teleostei</taxon>
        <taxon>Neoteleostei</taxon>
        <taxon>Acanthomorphata</taxon>
        <taxon>Ovalentaria</taxon>
        <taxon>Atherinomorphae</taxon>
        <taxon>Beloniformes</taxon>
        <taxon>Adrianichthyidae</taxon>
        <taxon>Oryziinae</taxon>
        <taxon>Oryzias</taxon>
    </lineage>
</organism>
<evidence type="ECO:0000313" key="2">
    <source>
        <dbReference type="Proteomes" id="UP000265200"/>
    </source>
</evidence>
<dbReference type="Proteomes" id="UP000265200">
    <property type="component" value="Chromosome 21"/>
</dbReference>
<name>A0A3P9HEX4_ORYLA</name>
<dbReference type="Ensembl" id="ENSORLT00015004779.1">
    <property type="protein sequence ID" value="ENSORLP00015006118.1"/>
    <property type="gene ID" value="ENSORLG00015006931.1"/>
</dbReference>
<evidence type="ECO:0000313" key="1">
    <source>
        <dbReference type="Ensembl" id="ENSORLP00015006118.1"/>
    </source>
</evidence>
<proteinExistence type="predicted"/>
<reference key="1">
    <citation type="journal article" date="2007" name="Nature">
        <title>The medaka draft genome and insights into vertebrate genome evolution.</title>
        <authorList>
            <person name="Kasahara M."/>
            <person name="Naruse K."/>
            <person name="Sasaki S."/>
            <person name="Nakatani Y."/>
            <person name="Qu W."/>
            <person name="Ahsan B."/>
            <person name="Yamada T."/>
            <person name="Nagayasu Y."/>
            <person name="Doi K."/>
            <person name="Kasai Y."/>
            <person name="Jindo T."/>
            <person name="Kobayashi D."/>
            <person name="Shimada A."/>
            <person name="Toyoda A."/>
            <person name="Kuroki Y."/>
            <person name="Fujiyama A."/>
            <person name="Sasaki T."/>
            <person name="Shimizu A."/>
            <person name="Asakawa S."/>
            <person name="Shimizu N."/>
            <person name="Hashimoto S."/>
            <person name="Yang J."/>
            <person name="Lee Y."/>
            <person name="Matsushima K."/>
            <person name="Sugano S."/>
            <person name="Sakaizumi M."/>
            <person name="Narita T."/>
            <person name="Ohishi K."/>
            <person name="Haga S."/>
            <person name="Ohta F."/>
            <person name="Nomoto H."/>
            <person name="Nogata K."/>
            <person name="Morishita T."/>
            <person name="Endo T."/>
            <person name="Shin-I T."/>
            <person name="Takeda H."/>
            <person name="Morishita S."/>
            <person name="Kohara Y."/>
        </authorList>
    </citation>
    <scope>NUCLEOTIDE SEQUENCE [LARGE SCALE GENOMIC DNA]</scope>
    <source>
        <strain>Hd-rR</strain>
    </source>
</reference>
<accession>A0A3P9HEX4</accession>
<protein>
    <submittedName>
        <fullName evidence="1">Uncharacterized protein</fullName>
    </submittedName>
</protein>